<protein>
    <submittedName>
        <fullName evidence="2">Uncharacterized protein</fullName>
    </submittedName>
</protein>
<keyword evidence="3" id="KW-1185">Reference proteome</keyword>
<evidence type="ECO:0000313" key="3">
    <source>
        <dbReference type="Proteomes" id="UP001501196"/>
    </source>
</evidence>
<accession>A0ABN2UP51</accession>
<dbReference type="EMBL" id="BAAAPW010000003">
    <property type="protein sequence ID" value="GAA2037407.1"/>
    <property type="molecule type" value="Genomic_DNA"/>
</dbReference>
<proteinExistence type="predicted"/>
<sequence>MFEARELGDPVVAHDVRERVRQVGDGRTEISHLRTVGAAIRVRAESVALDEARGSNGRGCCASRQSDPPTRGGPARPPGREWNAAHRVGLHQGSSASAVGPSEEDV</sequence>
<reference evidence="2 3" key="1">
    <citation type="journal article" date="2019" name="Int. J. Syst. Evol. Microbiol.">
        <title>The Global Catalogue of Microorganisms (GCM) 10K type strain sequencing project: providing services to taxonomists for standard genome sequencing and annotation.</title>
        <authorList>
            <consortium name="The Broad Institute Genomics Platform"/>
            <consortium name="The Broad Institute Genome Sequencing Center for Infectious Disease"/>
            <person name="Wu L."/>
            <person name="Ma J."/>
        </authorList>
    </citation>
    <scope>NUCLEOTIDE SEQUENCE [LARGE SCALE GENOMIC DNA]</scope>
    <source>
        <strain evidence="2 3">JCM 15672</strain>
    </source>
</reference>
<comment type="caution">
    <text evidence="2">The sequence shown here is derived from an EMBL/GenBank/DDBJ whole genome shotgun (WGS) entry which is preliminary data.</text>
</comment>
<dbReference type="Proteomes" id="UP001501196">
    <property type="component" value="Unassembled WGS sequence"/>
</dbReference>
<feature type="region of interest" description="Disordered" evidence="1">
    <location>
        <begin position="51"/>
        <end position="106"/>
    </location>
</feature>
<organism evidence="2 3">
    <name type="scientific">Agromyces tropicus</name>
    <dbReference type="NCBI Taxonomy" id="555371"/>
    <lineage>
        <taxon>Bacteria</taxon>
        <taxon>Bacillati</taxon>
        <taxon>Actinomycetota</taxon>
        <taxon>Actinomycetes</taxon>
        <taxon>Micrococcales</taxon>
        <taxon>Microbacteriaceae</taxon>
        <taxon>Agromyces</taxon>
    </lineage>
</organism>
<name>A0ABN2UP51_9MICO</name>
<evidence type="ECO:0000313" key="2">
    <source>
        <dbReference type="EMBL" id="GAA2037407.1"/>
    </source>
</evidence>
<gene>
    <name evidence="2" type="ORF">GCM10009819_22510</name>
</gene>
<evidence type="ECO:0000256" key="1">
    <source>
        <dbReference type="SAM" id="MobiDB-lite"/>
    </source>
</evidence>